<dbReference type="NCBIfam" id="NF005560">
    <property type="entry name" value="PRK07233.1"/>
    <property type="match status" value="1"/>
</dbReference>
<dbReference type="SUPFAM" id="SSF51905">
    <property type="entry name" value="FAD/NAD(P)-binding domain"/>
    <property type="match status" value="1"/>
</dbReference>
<proteinExistence type="predicted"/>
<dbReference type="GO" id="GO:0016491">
    <property type="term" value="F:oxidoreductase activity"/>
    <property type="evidence" value="ECO:0007669"/>
    <property type="project" value="InterPro"/>
</dbReference>
<gene>
    <name evidence="2" type="ORF">AUK05_01580</name>
</gene>
<dbReference type="InterPro" id="IPR050464">
    <property type="entry name" value="Zeta_carotene_desat/Oxidored"/>
</dbReference>
<evidence type="ECO:0000313" key="3">
    <source>
        <dbReference type="Proteomes" id="UP000182344"/>
    </source>
</evidence>
<dbReference type="PRINTS" id="PR00419">
    <property type="entry name" value="ADXRDTASE"/>
</dbReference>
<protein>
    <recommendedName>
        <fullName evidence="1">Amine oxidase domain-containing protein</fullName>
    </recommendedName>
</protein>
<sequence>MKIAIIGAGLTGLVAGYRLSQKGHKVTIFEKGSDIGGLMGGFKIGNTSLEKAYHHIFSTDNYIIDLAKELGIFDKLSWHEEKTAIYFDKQTYPFMGAIDLLKFKPLDIFSKIRLGLVKIWLQKDNNWQKYENELAYVWMKKWCGEKAYKVIWEPLLRGKFHDKYKEVSMAWLWARIHTRGNSNKLGYFEGGFRIITDEISKRILKNKGKILLNYELNPSKSPLDRGDFDKILYTGASKEIDYLGAICVVFTSKQSLSKYYWHNINDSQSPFLALIQHTNLIDKKEYGGKHVYYMGTYVPNDGELMNKKDSQIKKEFFDYLKKIFPKFEQKQVNESFVFKFKNAQHIVTTNYQLRITNYELEKNKIYIANFAQIYPEDRGTNFAVREGEKIANLISKST</sequence>
<name>A0A1J5I4G1_9BACT</name>
<accession>A0A1J5I4G1</accession>
<dbReference type="PANTHER" id="PTHR42923:SF46">
    <property type="entry name" value="AMINE OXIDASE"/>
    <property type="match status" value="1"/>
</dbReference>
<dbReference type="Pfam" id="PF01593">
    <property type="entry name" value="Amino_oxidase"/>
    <property type="match status" value="1"/>
</dbReference>
<dbReference type="STRING" id="1805376.AUK05_01580"/>
<feature type="domain" description="Amine oxidase" evidence="1">
    <location>
        <begin position="10"/>
        <end position="214"/>
    </location>
</feature>
<dbReference type="Gene3D" id="3.50.50.60">
    <property type="entry name" value="FAD/NAD(P)-binding domain"/>
    <property type="match status" value="1"/>
</dbReference>
<dbReference type="PANTHER" id="PTHR42923">
    <property type="entry name" value="PROTOPORPHYRINOGEN OXIDASE"/>
    <property type="match status" value="1"/>
</dbReference>
<dbReference type="AlphaFoldDB" id="A0A1J5I4G1"/>
<dbReference type="InterPro" id="IPR036188">
    <property type="entry name" value="FAD/NAD-bd_sf"/>
</dbReference>
<dbReference type="EMBL" id="MNZO01000022">
    <property type="protein sequence ID" value="OIP87302.1"/>
    <property type="molecule type" value="Genomic_DNA"/>
</dbReference>
<evidence type="ECO:0000259" key="1">
    <source>
        <dbReference type="Pfam" id="PF01593"/>
    </source>
</evidence>
<evidence type="ECO:0000313" key="2">
    <source>
        <dbReference type="EMBL" id="OIP87302.1"/>
    </source>
</evidence>
<reference evidence="2 3" key="1">
    <citation type="journal article" date="2016" name="Environ. Microbiol.">
        <title>Genomic resolution of a cold subsurface aquifer community provides metabolic insights for novel microbes adapted to high CO concentrations.</title>
        <authorList>
            <person name="Probst A.J."/>
            <person name="Castelle C.J."/>
            <person name="Singh A."/>
            <person name="Brown C.T."/>
            <person name="Anantharaman K."/>
            <person name="Sharon I."/>
            <person name="Hug L.A."/>
            <person name="Burstein D."/>
            <person name="Emerson J.B."/>
            <person name="Thomas B.C."/>
            <person name="Banfield J.F."/>
        </authorList>
    </citation>
    <scope>NUCLEOTIDE SEQUENCE [LARGE SCALE GENOMIC DNA]</scope>
    <source>
        <strain evidence="2">CG2_30_35_20</strain>
    </source>
</reference>
<dbReference type="Proteomes" id="UP000182344">
    <property type="component" value="Unassembled WGS sequence"/>
</dbReference>
<organism evidence="2 3">
    <name type="scientific">Candidatus Shapirobacteria bacterium CG2_30_35_20</name>
    <dbReference type="NCBI Taxonomy" id="1805376"/>
    <lineage>
        <taxon>Bacteria</taxon>
        <taxon>Candidatus Shapironibacteriota</taxon>
    </lineage>
</organism>
<dbReference type="InterPro" id="IPR002937">
    <property type="entry name" value="Amino_oxidase"/>
</dbReference>
<comment type="caution">
    <text evidence="2">The sequence shown here is derived from an EMBL/GenBank/DDBJ whole genome shotgun (WGS) entry which is preliminary data.</text>
</comment>